<organism evidence="1">
    <name type="scientific">marine metagenome</name>
    <dbReference type="NCBI Taxonomy" id="408172"/>
    <lineage>
        <taxon>unclassified sequences</taxon>
        <taxon>metagenomes</taxon>
        <taxon>ecological metagenomes</taxon>
    </lineage>
</organism>
<dbReference type="InterPro" id="IPR014917">
    <property type="entry name" value="DUF1800"/>
</dbReference>
<evidence type="ECO:0000313" key="1">
    <source>
        <dbReference type="EMBL" id="SVB71024.1"/>
    </source>
</evidence>
<reference evidence="1" key="1">
    <citation type="submission" date="2018-05" db="EMBL/GenBank/DDBJ databases">
        <authorList>
            <person name="Lanie J.A."/>
            <person name="Ng W.-L."/>
            <person name="Kazmierczak K.M."/>
            <person name="Andrzejewski T.M."/>
            <person name="Davidsen T.M."/>
            <person name="Wayne K.J."/>
            <person name="Tettelin H."/>
            <person name="Glass J.I."/>
            <person name="Rusch D."/>
            <person name="Podicherti R."/>
            <person name="Tsui H.-C.T."/>
            <person name="Winkler M.E."/>
        </authorList>
    </citation>
    <scope>NUCLEOTIDE SEQUENCE</scope>
</reference>
<feature type="non-terminal residue" evidence="1">
    <location>
        <position position="216"/>
    </location>
</feature>
<dbReference type="EMBL" id="UINC01053922">
    <property type="protein sequence ID" value="SVB71024.1"/>
    <property type="molecule type" value="Genomic_DNA"/>
</dbReference>
<gene>
    <name evidence="1" type="ORF">METZ01_LOCUS223878</name>
</gene>
<evidence type="ECO:0008006" key="2">
    <source>
        <dbReference type="Google" id="ProtNLM"/>
    </source>
</evidence>
<accession>A0A382G8U0</accession>
<protein>
    <recommendedName>
        <fullName evidence="2">DUF1800 domain-containing protein</fullName>
    </recommendedName>
</protein>
<proteinExistence type="predicted"/>
<sequence>MINQDIALMAHLMRRAGFGATRDELEGAVARGYEAVVEDLLYPTDPQNLPDDIIRRYHTEQAELRLSDGAAAYWMYRMITTRCPLEEKLALFWHGLLATGYVKLNQARALLNQIDTFRRNGLGSFSNLLAEISRDPAMIIWLDNHDNHKDANNENYGRELLELFSMGIGNYTEQDVKECARAFTGWTLGNAEYMAMRASRDSIWPYSRIAWHFEYR</sequence>
<name>A0A382G8U0_9ZZZZ</name>
<dbReference type="Pfam" id="PF08811">
    <property type="entry name" value="DUF1800"/>
    <property type="match status" value="1"/>
</dbReference>
<dbReference type="AlphaFoldDB" id="A0A382G8U0"/>